<dbReference type="OrthoDB" id="337581at2759"/>
<reference evidence="2" key="1">
    <citation type="submission" date="2025-08" db="UniProtKB">
        <authorList>
            <consortium name="RefSeq"/>
        </authorList>
    </citation>
    <scope>IDENTIFICATION</scope>
    <source>
        <strain evidence="2">15085-1641.00</strain>
        <tissue evidence="2">Whole body</tissue>
    </source>
</reference>
<dbReference type="GeneID" id="111596447"/>
<organism evidence="1 2">
    <name type="scientific">Drosophila hydei</name>
    <name type="common">Fruit fly</name>
    <dbReference type="NCBI Taxonomy" id="7224"/>
    <lineage>
        <taxon>Eukaryota</taxon>
        <taxon>Metazoa</taxon>
        <taxon>Ecdysozoa</taxon>
        <taxon>Arthropoda</taxon>
        <taxon>Hexapoda</taxon>
        <taxon>Insecta</taxon>
        <taxon>Pterygota</taxon>
        <taxon>Neoptera</taxon>
        <taxon>Endopterygota</taxon>
        <taxon>Diptera</taxon>
        <taxon>Brachycera</taxon>
        <taxon>Muscomorpha</taxon>
        <taxon>Ephydroidea</taxon>
        <taxon>Drosophilidae</taxon>
        <taxon>Drosophila</taxon>
    </lineage>
</organism>
<dbReference type="AlphaFoldDB" id="A0A6J1LRT9"/>
<dbReference type="Proteomes" id="UP000504633">
    <property type="component" value="Unplaced"/>
</dbReference>
<evidence type="ECO:0000313" key="1">
    <source>
        <dbReference type="Proteomes" id="UP000504633"/>
    </source>
</evidence>
<evidence type="ECO:0000313" key="2">
    <source>
        <dbReference type="RefSeq" id="XP_023166440.1"/>
    </source>
</evidence>
<keyword evidence="1" id="KW-1185">Reference proteome</keyword>
<sequence length="174" mass="20315">MTLHNENLINTDDLFIPGLVQQVFNKYKRINGITLTPAERLQLFTDLNALLGEVLLKRALYLLDQWNFITYYTADRFRSIVELSSNRNSAHVVRVVPGVNYCKCRYFQRFVLQLKDTGEKDEDEHELDGGSNQVSFTCEHVLAQCLNQLLSPEPRTQILTLDQFRYLHNDIYED</sequence>
<dbReference type="RefSeq" id="XP_023166440.1">
    <property type="nucleotide sequence ID" value="XM_023310672.2"/>
</dbReference>
<proteinExistence type="predicted"/>
<accession>A0A6J1LRT9</accession>
<dbReference type="CTD" id="5740299"/>
<dbReference type="KEGG" id="dhe:111596447"/>
<protein>
    <submittedName>
        <fullName evidence="2">Uncharacterized protein LOC111596447 isoform X1</fullName>
    </submittedName>
</protein>
<dbReference type="OMA" id="FFQCHVL"/>
<name>A0A6J1LRT9_DROHY</name>
<gene>
    <name evidence="2" type="primary">LOC111596447</name>
</gene>